<dbReference type="Pfam" id="PF03235">
    <property type="entry name" value="GmrSD_N"/>
    <property type="match status" value="1"/>
</dbReference>
<dbReference type="InterPro" id="IPR004919">
    <property type="entry name" value="GmrSD_N"/>
</dbReference>
<name>A0A1C4VMF1_9ACTN</name>
<dbReference type="AlphaFoldDB" id="A0A1C4VMF1"/>
<accession>A0A1C4VMF1</accession>
<sequence length="560" mass="62198">MADHAEESTVKPEVLLLEQLLDEVAAGRLRVPRFQRPFVWRPDQMIDLYDSIERGYPIGSLLVWDTPHVLPSLDQIAGIDIPPAPTDGTVSYLIDGHQRLSTLFGTLARRPAGASGPGEWMWWIYRDLGLGSHPEPRFSHWPGGEPSARLLPMQAVLRTMEFLAHARRLTREVPDPQECDALVEEAEQLAQRIRSYKVAVVRLVGGDLSHAVEAFSRLNSRGQQITPDQMFSALTYRTEAQSTLADRISAIRDNIGASGIGKIPASTVFQTILAIAGEEDVHAPQSGALVDRLRDDLDDAVQAAEPALHRAVQFLRYEVGVPATRLVPYPQQVMLLAAFHHLVPEPERWQVRSLVRWFWATSWSGVLAGSSEFQTRRALRQLQDFAGGVALDLQEHRAQPVPDWFDADDGRIRAYLLWELRRFPERLGLTGGLIDLETLLAHSGAAAYRPVVTGVPEESWPANRIILPSGADRPAWVELANLPPRVLRRVVTSHGIRAEALAHLVAGNGTAFVRARARDLARWEAEFMDELGIQPAVAVGLPRWSDYAVELDAAPPIDVD</sequence>
<proteinExistence type="predicted"/>
<dbReference type="Proteomes" id="UP000199375">
    <property type="component" value="Unassembled WGS sequence"/>
</dbReference>
<evidence type="ECO:0000313" key="2">
    <source>
        <dbReference type="EMBL" id="SCE85126.1"/>
    </source>
</evidence>
<dbReference type="RefSeq" id="WP_091278468.1">
    <property type="nucleotide sequence ID" value="NZ_FMCW01000010.1"/>
</dbReference>
<feature type="domain" description="GmrSD restriction endonucleases N-terminal" evidence="1">
    <location>
        <begin position="17"/>
        <end position="234"/>
    </location>
</feature>
<dbReference type="PANTHER" id="PTHR37292:SF2">
    <property type="entry name" value="DUF262 DOMAIN-CONTAINING PROTEIN"/>
    <property type="match status" value="1"/>
</dbReference>
<dbReference type="PANTHER" id="PTHR37292">
    <property type="entry name" value="VNG6097C"/>
    <property type="match status" value="1"/>
</dbReference>
<dbReference type="EMBL" id="FMCW01000010">
    <property type="protein sequence ID" value="SCE85126.1"/>
    <property type="molecule type" value="Genomic_DNA"/>
</dbReference>
<reference evidence="2 3" key="1">
    <citation type="submission" date="2016-06" db="EMBL/GenBank/DDBJ databases">
        <authorList>
            <person name="Kjaerup R.B."/>
            <person name="Dalgaard T.S."/>
            <person name="Juul-Madsen H.R."/>
        </authorList>
    </citation>
    <scope>NUCLEOTIDE SEQUENCE [LARGE SCALE GENOMIC DNA]</scope>
    <source>
        <strain evidence="2 3">DSM 45626</strain>
    </source>
</reference>
<gene>
    <name evidence="2" type="ORF">GA0070558_1106</name>
</gene>
<evidence type="ECO:0000259" key="1">
    <source>
        <dbReference type="Pfam" id="PF03235"/>
    </source>
</evidence>
<organism evidence="2 3">
    <name type="scientific">Micromonospora haikouensis</name>
    <dbReference type="NCBI Taxonomy" id="686309"/>
    <lineage>
        <taxon>Bacteria</taxon>
        <taxon>Bacillati</taxon>
        <taxon>Actinomycetota</taxon>
        <taxon>Actinomycetes</taxon>
        <taxon>Micromonosporales</taxon>
        <taxon>Micromonosporaceae</taxon>
        <taxon>Micromonospora</taxon>
    </lineage>
</organism>
<protein>
    <recommendedName>
        <fullName evidence="1">GmrSD restriction endonucleases N-terminal domain-containing protein</fullName>
    </recommendedName>
</protein>
<evidence type="ECO:0000313" key="3">
    <source>
        <dbReference type="Proteomes" id="UP000199375"/>
    </source>
</evidence>